<dbReference type="InterPro" id="IPR057683">
    <property type="entry name" value="DUF7923"/>
</dbReference>
<dbReference type="Proteomes" id="UP000664132">
    <property type="component" value="Unassembled WGS sequence"/>
</dbReference>
<dbReference type="PANTHER" id="PTHR37543:SF1">
    <property type="entry name" value="CCCH ZINC FINGER DNA BINDING PROTEIN (AFU_ORTHOLOGUE AFUA_5G12760)"/>
    <property type="match status" value="1"/>
</dbReference>
<gene>
    <name evidence="4" type="ORF">IFR04_011213</name>
</gene>
<organism evidence="4 5">
    <name type="scientific">Cadophora malorum</name>
    <dbReference type="NCBI Taxonomy" id="108018"/>
    <lineage>
        <taxon>Eukaryota</taxon>
        <taxon>Fungi</taxon>
        <taxon>Dikarya</taxon>
        <taxon>Ascomycota</taxon>
        <taxon>Pezizomycotina</taxon>
        <taxon>Leotiomycetes</taxon>
        <taxon>Helotiales</taxon>
        <taxon>Ploettnerulaceae</taxon>
        <taxon>Cadophora</taxon>
    </lineage>
</organism>
<protein>
    <recommendedName>
        <fullName evidence="3">DUF7923 domain-containing protein</fullName>
    </recommendedName>
</protein>
<feature type="coiled-coil region" evidence="1">
    <location>
        <begin position="70"/>
        <end position="97"/>
    </location>
</feature>
<name>A0A8H7T5Q0_9HELO</name>
<proteinExistence type="predicted"/>
<accession>A0A8H7T5Q0</accession>
<comment type="caution">
    <text evidence="4">The sequence shown here is derived from an EMBL/GenBank/DDBJ whole genome shotgun (WGS) entry which is preliminary data.</text>
</comment>
<reference evidence="4" key="1">
    <citation type="submission" date="2021-02" db="EMBL/GenBank/DDBJ databases">
        <title>Genome sequence Cadophora malorum strain M34.</title>
        <authorList>
            <person name="Stefanovic E."/>
            <person name="Vu D."/>
            <person name="Scully C."/>
            <person name="Dijksterhuis J."/>
            <person name="Roader J."/>
            <person name="Houbraken J."/>
        </authorList>
    </citation>
    <scope>NUCLEOTIDE SEQUENCE</scope>
    <source>
        <strain evidence="4">M34</strain>
    </source>
</reference>
<keyword evidence="5" id="KW-1185">Reference proteome</keyword>
<evidence type="ECO:0000259" key="3">
    <source>
        <dbReference type="Pfam" id="PF25540"/>
    </source>
</evidence>
<dbReference type="PANTHER" id="PTHR37543">
    <property type="entry name" value="CCCH ZINC FINGER DNA BINDING PROTEIN (AFU_ORTHOLOGUE AFUA_5G12760)"/>
    <property type="match status" value="1"/>
</dbReference>
<dbReference type="AlphaFoldDB" id="A0A8H7T5Q0"/>
<dbReference type="Pfam" id="PF25540">
    <property type="entry name" value="DUF7923"/>
    <property type="match status" value="1"/>
</dbReference>
<sequence length="500" mass="56562">MSLVPLKSTSPNGNDMFNYRNRFERFRGLDEERNRLFEEALEKLEQATRQLDYVMNVQMPEQEAHFLAQIQELKVDLQDQKDSRRRYQAKSQQLEDQIDYKLSAMDKARFVSVLIDADADIYYFTDDLLSQGLKGGQLAADMLIEKVREHLVSLGPSFKDAPTIPIMVKAYANLGGLSYHLRDIASPKEINQFWIGFSQRSPFIDFVDVGSGKEAADNKIREVLRFNIDSPQCEHIFLACSHDGGYVPVLSPHAGRASGSKLRITLVSSGPGSVHPLIADLGFRETDIFKPLFSQSGSQRVIEWANKSTTKQIEAPAPPSRTSTAPVVIPSEAPKALTWSVKAKLSETTTQAGPASSAAVTRNQSPVQKKATTQEYPFNPERIDFTGEYFVANAGRLIPEKDEEGYRIKDNKLIIDSRADSDLIAKMKDKNICSWHYLRSDHNIPQCKRKHDGYPRPLSPKEYDALWFLARLGYCKKMKTDGYCTDDYCIYGHDSKYSYN</sequence>
<feature type="domain" description="DUF7923" evidence="3">
    <location>
        <begin position="106"/>
        <end position="288"/>
    </location>
</feature>
<evidence type="ECO:0000256" key="1">
    <source>
        <dbReference type="SAM" id="Coils"/>
    </source>
</evidence>
<evidence type="ECO:0000313" key="4">
    <source>
        <dbReference type="EMBL" id="KAG4415654.1"/>
    </source>
</evidence>
<dbReference type="EMBL" id="JAFJYH010000214">
    <property type="protein sequence ID" value="KAG4415654.1"/>
    <property type="molecule type" value="Genomic_DNA"/>
</dbReference>
<evidence type="ECO:0000256" key="2">
    <source>
        <dbReference type="SAM" id="MobiDB-lite"/>
    </source>
</evidence>
<keyword evidence="1" id="KW-0175">Coiled coil</keyword>
<feature type="region of interest" description="Disordered" evidence="2">
    <location>
        <begin position="310"/>
        <end position="329"/>
    </location>
</feature>
<evidence type="ECO:0000313" key="5">
    <source>
        <dbReference type="Proteomes" id="UP000664132"/>
    </source>
</evidence>
<feature type="region of interest" description="Disordered" evidence="2">
    <location>
        <begin position="348"/>
        <end position="376"/>
    </location>
</feature>
<dbReference type="OrthoDB" id="2270193at2759"/>